<proteinExistence type="predicted"/>
<name>A0ABN9X7Z2_9DINO</name>
<gene>
    <name evidence="1" type="ORF">PCOR1329_LOCUS74269</name>
</gene>
<organism evidence="1 2">
    <name type="scientific">Prorocentrum cordatum</name>
    <dbReference type="NCBI Taxonomy" id="2364126"/>
    <lineage>
        <taxon>Eukaryota</taxon>
        <taxon>Sar</taxon>
        <taxon>Alveolata</taxon>
        <taxon>Dinophyceae</taxon>
        <taxon>Prorocentrales</taxon>
        <taxon>Prorocentraceae</taxon>
        <taxon>Prorocentrum</taxon>
    </lineage>
</organism>
<reference evidence="1" key="1">
    <citation type="submission" date="2023-10" db="EMBL/GenBank/DDBJ databases">
        <authorList>
            <person name="Chen Y."/>
            <person name="Shah S."/>
            <person name="Dougan E. K."/>
            <person name="Thang M."/>
            <person name="Chan C."/>
        </authorList>
    </citation>
    <scope>NUCLEOTIDE SEQUENCE [LARGE SCALE GENOMIC DNA]</scope>
</reference>
<protein>
    <submittedName>
        <fullName evidence="1">Uncharacterized protein</fullName>
    </submittedName>
</protein>
<sequence length="145" mass="15533">MTFPRVRCRVISEGCLQDDMLRYHIEGLACAISDAICAAAAVEGAHPGARRAATPRSAPVQRIRARGAQKRYDFSVDWINDQLVHGLPSTHDGASSSSAGRPKQLSAFGDGFGEQALDGLGEQAGWQSRGHQPFESAALIPALYE</sequence>
<accession>A0ABN9X7Z2</accession>
<feature type="non-terminal residue" evidence="1">
    <location>
        <position position="145"/>
    </location>
</feature>
<comment type="caution">
    <text evidence="1">The sequence shown here is derived from an EMBL/GenBank/DDBJ whole genome shotgun (WGS) entry which is preliminary data.</text>
</comment>
<keyword evidence="2" id="KW-1185">Reference proteome</keyword>
<evidence type="ECO:0000313" key="2">
    <source>
        <dbReference type="Proteomes" id="UP001189429"/>
    </source>
</evidence>
<dbReference type="Proteomes" id="UP001189429">
    <property type="component" value="Unassembled WGS sequence"/>
</dbReference>
<evidence type="ECO:0000313" key="1">
    <source>
        <dbReference type="EMBL" id="CAK0895555.1"/>
    </source>
</evidence>
<dbReference type="EMBL" id="CAUYUJ010020058">
    <property type="protein sequence ID" value="CAK0895555.1"/>
    <property type="molecule type" value="Genomic_DNA"/>
</dbReference>